<name>A0A1G2JPX1_9BACT</name>
<dbReference type="Proteomes" id="UP000178935">
    <property type="component" value="Unassembled WGS sequence"/>
</dbReference>
<protein>
    <submittedName>
        <fullName evidence="1">Uncharacterized protein</fullName>
    </submittedName>
</protein>
<comment type="caution">
    <text evidence="1">The sequence shown here is derived from an EMBL/GenBank/DDBJ whole genome shotgun (WGS) entry which is preliminary data.</text>
</comment>
<gene>
    <name evidence="1" type="ORF">A2561_01195</name>
</gene>
<dbReference type="EMBL" id="MHPU01000010">
    <property type="protein sequence ID" value="OGZ89185.1"/>
    <property type="molecule type" value="Genomic_DNA"/>
</dbReference>
<organism evidence="1 2">
    <name type="scientific">Candidatus Staskawiczbacteria bacterium RIFOXYD1_FULL_32_13</name>
    <dbReference type="NCBI Taxonomy" id="1802234"/>
    <lineage>
        <taxon>Bacteria</taxon>
        <taxon>Candidatus Staskawicziibacteriota</taxon>
    </lineage>
</organism>
<reference evidence="1 2" key="1">
    <citation type="journal article" date="2016" name="Nat. Commun.">
        <title>Thousands of microbial genomes shed light on interconnected biogeochemical processes in an aquifer system.</title>
        <authorList>
            <person name="Anantharaman K."/>
            <person name="Brown C.T."/>
            <person name="Hug L.A."/>
            <person name="Sharon I."/>
            <person name="Castelle C.J."/>
            <person name="Probst A.J."/>
            <person name="Thomas B.C."/>
            <person name="Singh A."/>
            <person name="Wilkins M.J."/>
            <person name="Karaoz U."/>
            <person name="Brodie E.L."/>
            <person name="Williams K.H."/>
            <person name="Hubbard S.S."/>
            <person name="Banfield J.F."/>
        </authorList>
    </citation>
    <scope>NUCLEOTIDE SEQUENCE [LARGE SCALE GENOMIC DNA]</scope>
</reference>
<proteinExistence type="predicted"/>
<dbReference type="AlphaFoldDB" id="A0A1G2JPX1"/>
<evidence type="ECO:0000313" key="2">
    <source>
        <dbReference type="Proteomes" id="UP000178935"/>
    </source>
</evidence>
<evidence type="ECO:0000313" key="1">
    <source>
        <dbReference type="EMBL" id="OGZ89185.1"/>
    </source>
</evidence>
<accession>A0A1G2JPX1</accession>
<sequence>MLSEKALKDFQKIYKEEYGVEIDEQTAENLGYNLLVLFSYIYKPVKKEWVDKLDEQEKEKAVAFKNYK</sequence>